<dbReference type="AlphaFoldDB" id="A0AAE0MK89"/>
<protein>
    <submittedName>
        <fullName evidence="2">Uncharacterized protein</fullName>
    </submittedName>
</protein>
<dbReference type="Proteomes" id="UP001286456">
    <property type="component" value="Unassembled WGS sequence"/>
</dbReference>
<feature type="compositionally biased region" description="Polar residues" evidence="1">
    <location>
        <begin position="111"/>
        <end position="120"/>
    </location>
</feature>
<reference evidence="2" key="2">
    <citation type="submission" date="2023-06" db="EMBL/GenBank/DDBJ databases">
        <authorList>
            <consortium name="Lawrence Berkeley National Laboratory"/>
            <person name="Haridas S."/>
            <person name="Hensen N."/>
            <person name="Bonometti L."/>
            <person name="Westerberg I."/>
            <person name="Brannstrom I.O."/>
            <person name="Guillou S."/>
            <person name="Cros-Aarteil S."/>
            <person name="Calhoun S."/>
            <person name="Kuo A."/>
            <person name="Mondo S."/>
            <person name="Pangilinan J."/>
            <person name="Riley R."/>
            <person name="Labutti K."/>
            <person name="Andreopoulos B."/>
            <person name="Lipzen A."/>
            <person name="Chen C."/>
            <person name="Yanf M."/>
            <person name="Daum C."/>
            <person name="Ng V."/>
            <person name="Clum A."/>
            <person name="Steindorff A."/>
            <person name="Ohm R."/>
            <person name="Martin F."/>
            <person name="Silar P."/>
            <person name="Natvig D."/>
            <person name="Lalanne C."/>
            <person name="Gautier V."/>
            <person name="Ament-Velasquez S.L."/>
            <person name="Kruys A."/>
            <person name="Hutchinson M.I."/>
            <person name="Powell A.J."/>
            <person name="Barry K."/>
            <person name="Miller A.N."/>
            <person name="Grigoriev I.V."/>
            <person name="Debuchy R."/>
            <person name="Gladieux P."/>
            <person name="Thoren M.H."/>
            <person name="Johannesson H."/>
        </authorList>
    </citation>
    <scope>NUCLEOTIDE SEQUENCE</scope>
    <source>
        <strain evidence="2">SMH4131-1</strain>
    </source>
</reference>
<dbReference type="EMBL" id="JAUEPO010000001">
    <property type="protein sequence ID" value="KAK3335686.1"/>
    <property type="molecule type" value="Genomic_DNA"/>
</dbReference>
<proteinExistence type="predicted"/>
<evidence type="ECO:0000313" key="3">
    <source>
        <dbReference type="Proteomes" id="UP001286456"/>
    </source>
</evidence>
<evidence type="ECO:0000256" key="1">
    <source>
        <dbReference type="SAM" id="MobiDB-lite"/>
    </source>
</evidence>
<name>A0AAE0MK89_9PEZI</name>
<organism evidence="2 3">
    <name type="scientific">Cercophora scortea</name>
    <dbReference type="NCBI Taxonomy" id="314031"/>
    <lineage>
        <taxon>Eukaryota</taxon>
        <taxon>Fungi</taxon>
        <taxon>Dikarya</taxon>
        <taxon>Ascomycota</taxon>
        <taxon>Pezizomycotina</taxon>
        <taxon>Sordariomycetes</taxon>
        <taxon>Sordariomycetidae</taxon>
        <taxon>Sordariales</taxon>
        <taxon>Lasiosphaeriaceae</taxon>
        <taxon>Cercophora</taxon>
    </lineage>
</organism>
<gene>
    <name evidence="2" type="ORF">B0T19DRAFT_15548</name>
</gene>
<keyword evidence="3" id="KW-1185">Reference proteome</keyword>
<comment type="caution">
    <text evidence="2">The sequence shown here is derived from an EMBL/GenBank/DDBJ whole genome shotgun (WGS) entry which is preliminary data.</text>
</comment>
<reference evidence="2" key="1">
    <citation type="journal article" date="2023" name="Mol. Phylogenet. Evol.">
        <title>Genome-scale phylogeny and comparative genomics of the fungal order Sordariales.</title>
        <authorList>
            <person name="Hensen N."/>
            <person name="Bonometti L."/>
            <person name="Westerberg I."/>
            <person name="Brannstrom I.O."/>
            <person name="Guillou S."/>
            <person name="Cros-Aarteil S."/>
            <person name="Calhoun S."/>
            <person name="Haridas S."/>
            <person name="Kuo A."/>
            <person name="Mondo S."/>
            <person name="Pangilinan J."/>
            <person name="Riley R."/>
            <person name="LaButti K."/>
            <person name="Andreopoulos B."/>
            <person name="Lipzen A."/>
            <person name="Chen C."/>
            <person name="Yan M."/>
            <person name="Daum C."/>
            <person name="Ng V."/>
            <person name="Clum A."/>
            <person name="Steindorff A."/>
            <person name="Ohm R.A."/>
            <person name="Martin F."/>
            <person name="Silar P."/>
            <person name="Natvig D.O."/>
            <person name="Lalanne C."/>
            <person name="Gautier V."/>
            <person name="Ament-Velasquez S.L."/>
            <person name="Kruys A."/>
            <person name="Hutchinson M.I."/>
            <person name="Powell A.J."/>
            <person name="Barry K."/>
            <person name="Miller A.N."/>
            <person name="Grigoriev I.V."/>
            <person name="Debuchy R."/>
            <person name="Gladieux P."/>
            <person name="Hiltunen Thoren M."/>
            <person name="Johannesson H."/>
        </authorList>
    </citation>
    <scope>NUCLEOTIDE SEQUENCE</scope>
    <source>
        <strain evidence="2">SMH4131-1</strain>
    </source>
</reference>
<feature type="region of interest" description="Disordered" evidence="1">
    <location>
        <begin position="102"/>
        <end position="128"/>
    </location>
</feature>
<evidence type="ECO:0000313" key="2">
    <source>
        <dbReference type="EMBL" id="KAK3335686.1"/>
    </source>
</evidence>
<sequence>MPIASLPSLRVCVTVVCSNGQTAKSVKKERWNAFWPCIVVHVLMDGAVNWMEMAVRSHMFSADRHTHTHTPHERCGSAGSFPGESCPVLPWPIVMSERARPRSKLNAEGAASSSRHNLTTAGREGKSMDMDMGKGRGNHAPLVGFRHACTSLAAVWLSLFAACGDSSRGLVSLPPTTLVKQPAIVAVSGWRRSTRGRIDHYIDTR</sequence>
<accession>A0AAE0MK89</accession>